<evidence type="ECO:0000313" key="1">
    <source>
        <dbReference type="EMBL" id="CAA9501643.1"/>
    </source>
</evidence>
<dbReference type="AlphaFoldDB" id="A0A6J4SKI1"/>
<accession>A0A6J4SKI1</accession>
<feature type="non-terminal residue" evidence="1">
    <location>
        <position position="41"/>
    </location>
</feature>
<sequence length="41" mass="4001">MSGHVAVSGLAYAHPGGDLLFTDVSFTIRAGAKVGVVGANG</sequence>
<organism evidence="1">
    <name type="scientific">uncultured Solirubrobacteraceae bacterium</name>
    <dbReference type="NCBI Taxonomy" id="1162706"/>
    <lineage>
        <taxon>Bacteria</taxon>
        <taxon>Bacillati</taxon>
        <taxon>Actinomycetota</taxon>
        <taxon>Thermoleophilia</taxon>
        <taxon>Solirubrobacterales</taxon>
        <taxon>Solirubrobacteraceae</taxon>
        <taxon>environmental samples</taxon>
    </lineage>
</organism>
<dbReference type="InterPro" id="IPR027417">
    <property type="entry name" value="P-loop_NTPase"/>
</dbReference>
<proteinExistence type="predicted"/>
<evidence type="ECO:0008006" key="2">
    <source>
        <dbReference type="Google" id="ProtNLM"/>
    </source>
</evidence>
<protein>
    <recommendedName>
        <fullName evidence="2">ABC transporter ATP-binding protein</fullName>
    </recommendedName>
</protein>
<reference evidence="1" key="1">
    <citation type="submission" date="2020-02" db="EMBL/GenBank/DDBJ databases">
        <authorList>
            <person name="Meier V. D."/>
        </authorList>
    </citation>
    <scope>NUCLEOTIDE SEQUENCE</scope>
    <source>
        <strain evidence="1">AVDCRST_MAG85</strain>
    </source>
</reference>
<dbReference type="SUPFAM" id="SSF52540">
    <property type="entry name" value="P-loop containing nucleoside triphosphate hydrolases"/>
    <property type="match status" value="1"/>
</dbReference>
<dbReference type="Gene3D" id="3.40.50.300">
    <property type="entry name" value="P-loop containing nucleotide triphosphate hydrolases"/>
    <property type="match status" value="1"/>
</dbReference>
<dbReference type="EMBL" id="CADCVT010000194">
    <property type="protein sequence ID" value="CAA9501643.1"/>
    <property type="molecule type" value="Genomic_DNA"/>
</dbReference>
<name>A0A6J4SKI1_9ACTN</name>
<gene>
    <name evidence="1" type="ORF">AVDCRST_MAG85-1799</name>
</gene>